<evidence type="ECO:0000256" key="9">
    <source>
        <dbReference type="SAM" id="Phobius"/>
    </source>
</evidence>
<feature type="transmembrane region" description="Helical" evidence="9">
    <location>
        <begin position="144"/>
        <end position="170"/>
    </location>
</feature>
<dbReference type="Pfam" id="PF02632">
    <property type="entry name" value="BioY"/>
    <property type="match status" value="1"/>
</dbReference>
<keyword evidence="7 8" id="KW-0472">Membrane</keyword>
<evidence type="ECO:0000256" key="7">
    <source>
        <dbReference type="ARBA" id="ARBA00023136"/>
    </source>
</evidence>
<evidence type="ECO:0000256" key="6">
    <source>
        <dbReference type="ARBA" id="ARBA00022989"/>
    </source>
</evidence>
<keyword evidence="4 8" id="KW-1003">Cell membrane</keyword>
<dbReference type="PANTHER" id="PTHR34295">
    <property type="entry name" value="BIOTIN TRANSPORTER BIOY"/>
    <property type="match status" value="1"/>
</dbReference>
<name>A0A419AAB2_9RHOB</name>
<dbReference type="RefSeq" id="WP_119897007.1">
    <property type="nucleotide sequence ID" value="NZ_QNRC01000009.1"/>
</dbReference>
<dbReference type="Gene3D" id="1.10.1760.20">
    <property type="match status" value="1"/>
</dbReference>
<dbReference type="InterPro" id="IPR003784">
    <property type="entry name" value="BioY"/>
</dbReference>
<dbReference type="EMBL" id="QZEW01000014">
    <property type="protein sequence ID" value="RJL19700.1"/>
    <property type="molecule type" value="Genomic_DNA"/>
</dbReference>
<keyword evidence="11" id="KW-1185">Reference proteome</keyword>
<evidence type="ECO:0000256" key="8">
    <source>
        <dbReference type="PIRNR" id="PIRNR016661"/>
    </source>
</evidence>
<accession>A0A419AAB2</accession>
<dbReference type="Proteomes" id="UP000283587">
    <property type="component" value="Unassembled WGS sequence"/>
</dbReference>
<comment type="subcellular location">
    <subcellularLocation>
        <location evidence="1 8">Cell membrane</location>
        <topology evidence="1 8">Multi-pass membrane protein</topology>
    </subcellularLocation>
</comment>
<feature type="transmembrane region" description="Helical" evidence="9">
    <location>
        <begin position="76"/>
        <end position="101"/>
    </location>
</feature>
<keyword evidence="3 8" id="KW-0813">Transport</keyword>
<evidence type="ECO:0000256" key="5">
    <source>
        <dbReference type="ARBA" id="ARBA00022692"/>
    </source>
</evidence>
<keyword evidence="5 9" id="KW-0812">Transmembrane</keyword>
<dbReference type="PIRSF" id="PIRSF016661">
    <property type="entry name" value="BioY"/>
    <property type="match status" value="1"/>
</dbReference>
<organism evidence="10 11">
    <name type="scientific">Paracoccus siganidrum</name>
    <dbReference type="NCBI Taxonomy" id="1276757"/>
    <lineage>
        <taxon>Bacteria</taxon>
        <taxon>Pseudomonadati</taxon>
        <taxon>Pseudomonadota</taxon>
        <taxon>Alphaproteobacteria</taxon>
        <taxon>Rhodobacterales</taxon>
        <taxon>Paracoccaceae</taxon>
        <taxon>Paracoccus</taxon>
    </lineage>
</organism>
<proteinExistence type="inferred from homology"/>
<evidence type="ECO:0000256" key="1">
    <source>
        <dbReference type="ARBA" id="ARBA00004651"/>
    </source>
</evidence>
<protein>
    <recommendedName>
        <fullName evidence="8">Biotin transporter</fullName>
    </recommendedName>
</protein>
<evidence type="ECO:0000256" key="2">
    <source>
        <dbReference type="ARBA" id="ARBA00010692"/>
    </source>
</evidence>
<dbReference type="OrthoDB" id="9803495at2"/>
<reference evidence="11" key="1">
    <citation type="submission" date="2018-09" db="EMBL/GenBank/DDBJ databases">
        <title>Paracoccus onubensis nov. sp. a moderate halophilic bacterium isolated from Gruta de las Maravillas (Aracena, Spain).</title>
        <authorList>
            <person name="Jurado V."/>
            <person name="Gutierrez-Patricio S."/>
            <person name="Gonzalez-Pimentel J.L."/>
            <person name="Miller A.Z."/>
            <person name="Laiz L."/>
            <person name="Saiz-Jimenez C."/>
        </authorList>
    </citation>
    <scope>NUCLEOTIDE SEQUENCE [LARGE SCALE GENOMIC DNA]</scope>
    <source>
        <strain evidence="11">DSM 26381</strain>
    </source>
</reference>
<evidence type="ECO:0000256" key="4">
    <source>
        <dbReference type="ARBA" id="ARBA00022475"/>
    </source>
</evidence>
<comment type="caution">
    <text evidence="10">The sequence shown here is derived from an EMBL/GenBank/DDBJ whole genome shotgun (WGS) entry which is preliminary data.</text>
</comment>
<sequence length="191" mass="19012">MERNIAHVALFAAMIAALGLVPQITLGFGVPITAQTLGVMLAGAVLGARRGAAAAGLFLLLVALGLPLLAGGRGGLGVFVSPTAGFALGFPVAAFATGLFVEHVRLRSAGLAAGLGAVFGGIVVLYILGAAGLAIVLDKSLAEAFTLVAVFIPGDLLKAGITGMLVQALARVRPQTLAWHRGAAGAGDLRL</sequence>
<dbReference type="GO" id="GO:0005886">
    <property type="term" value="C:plasma membrane"/>
    <property type="evidence" value="ECO:0007669"/>
    <property type="project" value="UniProtKB-SubCell"/>
</dbReference>
<evidence type="ECO:0000313" key="11">
    <source>
        <dbReference type="Proteomes" id="UP000283587"/>
    </source>
</evidence>
<dbReference type="PANTHER" id="PTHR34295:SF4">
    <property type="entry name" value="BIOTIN TRANSPORTER BIOY-RELATED"/>
    <property type="match status" value="1"/>
</dbReference>
<evidence type="ECO:0000313" key="10">
    <source>
        <dbReference type="EMBL" id="RJL19700.1"/>
    </source>
</evidence>
<evidence type="ECO:0000256" key="3">
    <source>
        <dbReference type="ARBA" id="ARBA00022448"/>
    </source>
</evidence>
<keyword evidence="6 9" id="KW-1133">Transmembrane helix</keyword>
<dbReference type="GO" id="GO:0015225">
    <property type="term" value="F:biotin transmembrane transporter activity"/>
    <property type="evidence" value="ECO:0007669"/>
    <property type="project" value="UniProtKB-UniRule"/>
</dbReference>
<dbReference type="AlphaFoldDB" id="A0A419AAB2"/>
<feature type="transmembrane region" description="Helical" evidence="9">
    <location>
        <begin position="51"/>
        <end position="69"/>
    </location>
</feature>
<comment type="similarity">
    <text evidence="2 8">Belongs to the BioY family.</text>
</comment>
<feature type="transmembrane region" description="Helical" evidence="9">
    <location>
        <begin position="113"/>
        <end position="137"/>
    </location>
</feature>
<gene>
    <name evidence="10" type="ORF">D3P05_04580</name>
</gene>